<dbReference type="GO" id="GO:0007131">
    <property type="term" value="P:reciprocal meiotic recombination"/>
    <property type="evidence" value="ECO:0007669"/>
    <property type="project" value="TreeGrafter"/>
</dbReference>
<sequence>MSISSSTPVPLGFSSGFRRRITRWGVRSVYEDEDDGNAMSPAQEATCFGGTSNFLLRLFVFFSEVGTLFSSVLKTLLFVFFGLPYLLMADGSAAVHRIFQTVKKPDIISLISFAIQRCRLSGSLCRLTISLKCFRESKPPTLRLSISDTGVGSNLEEFRTLDFGASHAAAFDSWDVLVEYKDNDGSRCEHFLSKSEEGSGQLPVSNVASLCSGIEDYILEHRLKKDFIEDLKAGFGQNSNSGLSQNTGLEVEVAIVVIPVATEPCCTRATSQTTQVLYFDGFSPSLIPASALNALESINWKFYGLKLKGIVIDRDGHAVLEWENQETSNRIQVKKAVKAALDDLKAKYTGLFLSFRALKIQKYAPDLSRTIVNLISSSRDQDFQEECANILGLRSEDATNEILELRIQEKLLQTIALNDRKHKAEKDMAPLLFTGDRECLQEAETEDLIVNFEDMILIVSLRVERL</sequence>
<name>A0A2I0AE98_9ASPA</name>
<dbReference type="GO" id="GO:0000793">
    <property type="term" value="C:condensed chromosome"/>
    <property type="evidence" value="ECO:0007669"/>
    <property type="project" value="TreeGrafter"/>
</dbReference>
<evidence type="ECO:0000313" key="1">
    <source>
        <dbReference type="EMBL" id="PKA53877.1"/>
    </source>
</evidence>
<reference evidence="1 2" key="1">
    <citation type="journal article" date="2017" name="Nature">
        <title>The Apostasia genome and the evolution of orchids.</title>
        <authorList>
            <person name="Zhang G.Q."/>
            <person name="Liu K.W."/>
            <person name="Li Z."/>
            <person name="Lohaus R."/>
            <person name="Hsiao Y.Y."/>
            <person name="Niu S.C."/>
            <person name="Wang J.Y."/>
            <person name="Lin Y.C."/>
            <person name="Xu Q."/>
            <person name="Chen L.J."/>
            <person name="Yoshida K."/>
            <person name="Fujiwara S."/>
            <person name="Wang Z.W."/>
            <person name="Zhang Y.Q."/>
            <person name="Mitsuda N."/>
            <person name="Wang M."/>
            <person name="Liu G.H."/>
            <person name="Pecoraro L."/>
            <person name="Huang H.X."/>
            <person name="Xiao X.J."/>
            <person name="Lin M."/>
            <person name="Wu X.Y."/>
            <person name="Wu W.L."/>
            <person name="Chen Y.Y."/>
            <person name="Chang S.B."/>
            <person name="Sakamoto S."/>
            <person name="Ohme-Takagi M."/>
            <person name="Yagi M."/>
            <person name="Zeng S.J."/>
            <person name="Shen C.Y."/>
            <person name="Yeh C.M."/>
            <person name="Luo Y.B."/>
            <person name="Tsai W.C."/>
            <person name="Van de Peer Y."/>
            <person name="Liu Z.J."/>
        </authorList>
    </citation>
    <scope>NUCLEOTIDE SEQUENCE [LARGE SCALE GENOMIC DNA]</scope>
    <source>
        <strain evidence="2">cv. Shenzhen</strain>
        <tissue evidence="1">Stem</tissue>
    </source>
</reference>
<dbReference type="Proteomes" id="UP000236161">
    <property type="component" value="Unassembled WGS sequence"/>
</dbReference>
<organism evidence="1 2">
    <name type="scientific">Apostasia shenzhenica</name>
    <dbReference type="NCBI Taxonomy" id="1088818"/>
    <lineage>
        <taxon>Eukaryota</taxon>
        <taxon>Viridiplantae</taxon>
        <taxon>Streptophyta</taxon>
        <taxon>Embryophyta</taxon>
        <taxon>Tracheophyta</taxon>
        <taxon>Spermatophyta</taxon>
        <taxon>Magnoliopsida</taxon>
        <taxon>Liliopsida</taxon>
        <taxon>Asparagales</taxon>
        <taxon>Orchidaceae</taxon>
        <taxon>Apostasioideae</taxon>
        <taxon>Apostasia</taxon>
    </lineage>
</organism>
<dbReference type="InterPro" id="IPR034566">
    <property type="entry name" value="MTOPVIB_plant"/>
</dbReference>
<evidence type="ECO:0000313" key="2">
    <source>
        <dbReference type="Proteomes" id="UP000236161"/>
    </source>
</evidence>
<keyword evidence="2" id="KW-1185">Reference proteome</keyword>
<dbReference type="OrthoDB" id="1918529at2759"/>
<dbReference type="AlphaFoldDB" id="A0A2I0AE98"/>
<dbReference type="PANTHER" id="PTHR36722">
    <property type="entry name" value="TYPE 2 DNA TOPOISOMERASE 6 SUBUNIT B-LIKE"/>
    <property type="match status" value="1"/>
</dbReference>
<evidence type="ECO:0008006" key="3">
    <source>
        <dbReference type="Google" id="ProtNLM"/>
    </source>
</evidence>
<dbReference type="PANTHER" id="PTHR36722:SF1">
    <property type="entry name" value="TYPE 2 DNA TOPOISOMERASE 6 SUBUNIT B-LIKE"/>
    <property type="match status" value="1"/>
</dbReference>
<protein>
    <recommendedName>
        <fullName evidence="3">Type 2 DNA topoisomerase 6 subunit B-like</fullName>
    </recommendedName>
</protein>
<dbReference type="STRING" id="1088818.A0A2I0AE98"/>
<dbReference type="EMBL" id="KZ451988">
    <property type="protein sequence ID" value="PKA53877.1"/>
    <property type="molecule type" value="Genomic_DNA"/>
</dbReference>
<accession>A0A2I0AE98</accession>
<dbReference type="GO" id="GO:0030674">
    <property type="term" value="F:protein-macromolecule adaptor activity"/>
    <property type="evidence" value="ECO:0007669"/>
    <property type="project" value="TreeGrafter"/>
</dbReference>
<proteinExistence type="predicted"/>
<dbReference type="GO" id="GO:0042138">
    <property type="term" value="P:meiotic DNA double-strand break formation"/>
    <property type="evidence" value="ECO:0007669"/>
    <property type="project" value="InterPro"/>
</dbReference>
<gene>
    <name evidence="1" type="ORF">AXF42_Ash011357</name>
</gene>